<comment type="function">
    <text evidence="2 12">Catalyzes the synthesis of 5,6-dihydrouridine (D), a modified base found in the D-loop of most tRNAs, via the reduction of the C5-C6 double bond in target uridines.</text>
</comment>
<evidence type="ECO:0000256" key="6">
    <source>
        <dbReference type="ARBA" id="ARBA00022694"/>
    </source>
</evidence>
<dbReference type="PANTHER" id="PTHR45846:SF1">
    <property type="entry name" value="TRNA-DIHYDROURIDINE(47) SYNTHASE [NAD(P)(+)]-LIKE"/>
    <property type="match status" value="1"/>
</dbReference>
<comment type="cofactor">
    <cofactor evidence="1 12">
        <name>FMN</name>
        <dbReference type="ChEBI" id="CHEBI:58210"/>
    </cofactor>
</comment>
<sequence>MKIGGLEFRNNVFLAPMAGVTDRAFRELCSEMKCGFAYTEMISAKALFYGSKKTQDMLLTSPREKAVGVQIFGSDPLIMAKACDFFNNNKKVLLVDINMGCPAPKIVKNGDGSALMKNPVLASQIVREVKKASLKPVTVKMRIGFDSNNVNAVDFAKLMEQSGADGITVHGRTSVQMYSGKANWDIIERVKKAVKIPVIGNGDIFTVEDAVEIFSKTQCDGIMIGRGSMGNPWIFKQIFQYENNCPVEYPTPVDKVNMCIRHYKKSIHFNGEERAVKEMRKHVAWYIKGLKNSKEIKDKINYEKCSERVFEILDEYKCLL</sequence>
<keyword evidence="5 12" id="KW-0288">FMN</keyword>
<dbReference type="PROSITE" id="PS01136">
    <property type="entry name" value="UPF0034"/>
    <property type="match status" value="1"/>
</dbReference>
<dbReference type="RefSeq" id="WP_294182929.1">
    <property type="nucleotide sequence ID" value="NZ_JBGFFE010000006.1"/>
</dbReference>
<accession>A0ABV4DXG3</accession>
<keyword evidence="6 12" id="KW-0819">tRNA processing</keyword>
<evidence type="ECO:0000259" key="13">
    <source>
        <dbReference type="Pfam" id="PF01207"/>
    </source>
</evidence>
<keyword evidence="3" id="KW-0820">tRNA-binding</keyword>
<keyword evidence="9 12" id="KW-0560">Oxidoreductase</keyword>
<dbReference type="CDD" id="cd02801">
    <property type="entry name" value="DUS_like_FMN"/>
    <property type="match status" value="1"/>
</dbReference>
<dbReference type="Gene3D" id="3.20.20.70">
    <property type="entry name" value="Aldolase class I"/>
    <property type="match status" value="1"/>
</dbReference>
<comment type="catalytic activity">
    <reaction evidence="11">
        <text>a 5,6-dihydrouridine in tRNA + NAD(+) = a uridine in tRNA + NADH + H(+)</text>
        <dbReference type="Rhea" id="RHEA:54452"/>
        <dbReference type="Rhea" id="RHEA-COMP:13339"/>
        <dbReference type="Rhea" id="RHEA-COMP:13887"/>
        <dbReference type="ChEBI" id="CHEBI:15378"/>
        <dbReference type="ChEBI" id="CHEBI:57540"/>
        <dbReference type="ChEBI" id="CHEBI:57945"/>
        <dbReference type="ChEBI" id="CHEBI:65315"/>
        <dbReference type="ChEBI" id="CHEBI:74443"/>
    </reaction>
</comment>
<evidence type="ECO:0000313" key="15">
    <source>
        <dbReference type="Proteomes" id="UP001565220"/>
    </source>
</evidence>
<name>A0ABV4DXG3_9CLOT</name>
<keyword evidence="7" id="KW-0521">NADP</keyword>
<comment type="similarity">
    <text evidence="12">Belongs to the dus family.</text>
</comment>
<dbReference type="GO" id="GO:0016491">
    <property type="term" value="F:oxidoreductase activity"/>
    <property type="evidence" value="ECO:0007669"/>
    <property type="project" value="UniProtKB-KW"/>
</dbReference>
<evidence type="ECO:0000256" key="7">
    <source>
        <dbReference type="ARBA" id="ARBA00022857"/>
    </source>
</evidence>
<protein>
    <recommendedName>
        <fullName evidence="12">tRNA-dihydrouridine synthase</fullName>
        <ecNumber evidence="12">1.3.1.-</ecNumber>
    </recommendedName>
</protein>
<feature type="domain" description="DUS-like FMN-binding" evidence="13">
    <location>
        <begin position="14"/>
        <end position="302"/>
    </location>
</feature>
<evidence type="ECO:0000313" key="14">
    <source>
        <dbReference type="EMBL" id="MEY8763176.1"/>
    </source>
</evidence>
<evidence type="ECO:0000256" key="4">
    <source>
        <dbReference type="ARBA" id="ARBA00022630"/>
    </source>
</evidence>
<evidence type="ECO:0000256" key="1">
    <source>
        <dbReference type="ARBA" id="ARBA00001917"/>
    </source>
</evidence>
<dbReference type="Proteomes" id="UP001565220">
    <property type="component" value="Unassembled WGS sequence"/>
</dbReference>
<evidence type="ECO:0000256" key="9">
    <source>
        <dbReference type="ARBA" id="ARBA00023002"/>
    </source>
</evidence>
<gene>
    <name evidence="14" type="primary">dusB</name>
    <name evidence="14" type="ORF">AB8S09_05865</name>
</gene>
<dbReference type="InterPro" id="IPR018517">
    <property type="entry name" value="tRNA_hU_synthase_CS"/>
</dbReference>
<keyword evidence="4 12" id="KW-0285">Flavoprotein</keyword>
<dbReference type="EC" id="1.3.1.-" evidence="12"/>
<dbReference type="SUPFAM" id="SSF51395">
    <property type="entry name" value="FMN-linked oxidoreductases"/>
    <property type="match status" value="1"/>
</dbReference>
<dbReference type="InterPro" id="IPR035587">
    <property type="entry name" value="DUS-like_FMN-bd"/>
</dbReference>
<keyword evidence="8" id="KW-0694">RNA-binding</keyword>
<evidence type="ECO:0000256" key="8">
    <source>
        <dbReference type="ARBA" id="ARBA00022884"/>
    </source>
</evidence>
<dbReference type="PIRSF" id="PIRSF006621">
    <property type="entry name" value="Dus"/>
    <property type="match status" value="1"/>
</dbReference>
<dbReference type="InterPro" id="IPR013785">
    <property type="entry name" value="Aldolase_TIM"/>
</dbReference>
<keyword evidence="15" id="KW-1185">Reference proteome</keyword>
<evidence type="ECO:0000256" key="5">
    <source>
        <dbReference type="ARBA" id="ARBA00022643"/>
    </source>
</evidence>
<dbReference type="NCBIfam" id="TIGR00737">
    <property type="entry name" value="nifR3_yhdG"/>
    <property type="match status" value="1"/>
</dbReference>
<dbReference type="EMBL" id="JBGFFE010000006">
    <property type="protein sequence ID" value="MEY8763176.1"/>
    <property type="molecule type" value="Genomic_DNA"/>
</dbReference>
<proteinExistence type="inferred from homology"/>
<dbReference type="InterPro" id="IPR024036">
    <property type="entry name" value="tRNA-dHydroUridine_Synthase_C"/>
</dbReference>
<comment type="caution">
    <text evidence="14">The sequence shown here is derived from an EMBL/GenBank/DDBJ whole genome shotgun (WGS) entry which is preliminary data.</text>
</comment>
<reference evidence="14 15" key="1">
    <citation type="submission" date="2024-08" db="EMBL/GenBank/DDBJ databases">
        <title>Clostridium lapicellarii sp. nov., and Clostridium renhuaiense sp. nov., two species isolated from the mud in a fermentation cellar used for producing sauce-flavour Chinese liquors.</title>
        <authorList>
            <person name="Yang F."/>
            <person name="Wang H."/>
            <person name="Chen L.Q."/>
            <person name="Zhou N."/>
            <person name="Lu J.J."/>
            <person name="Pu X.X."/>
            <person name="Wan B."/>
            <person name="Wang L."/>
            <person name="Liu S.J."/>
        </authorList>
    </citation>
    <scope>NUCLEOTIDE SEQUENCE [LARGE SCALE GENOMIC DNA]</scope>
    <source>
        <strain evidence="14 15">MT-113</strain>
    </source>
</reference>
<dbReference type="Pfam" id="PF01207">
    <property type="entry name" value="Dus"/>
    <property type="match status" value="1"/>
</dbReference>
<evidence type="ECO:0000256" key="11">
    <source>
        <dbReference type="ARBA" id="ARBA00048802"/>
    </source>
</evidence>
<dbReference type="PANTHER" id="PTHR45846">
    <property type="entry name" value="TRNA-DIHYDROURIDINE(47) SYNTHASE [NAD(P)(+)]-LIKE"/>
    <property type="match status" value="1"/>
</dbReference>
<dbReference type="InterPro" id="IPR004652">
    <property type="entry name" value="DusB-like"/>
</dbReference>
<evidence type="ECO:0000256" key="10">
    <source>
        <dbReference type="ARBA" id="ARBA00048205"/>
    </source>
</evidence>
<dbReference type="InterPro" id="IPR001269">
    <property type="entry name" value="DUS_fam"/>
</dbReference>
<evidence type="ECO:0000256" key="12">
    <source>
        <dbReference type="PIRNR" id="PIRNR006621"/>
    </source>
</evidence>
<organism evidence="14 15">
    <name type="scientific">Clostridium lapidicellarium</name>
    <dbReference type="NCBI Taxonomy" id="3240931"/>
    <lineage>
        <taxon>Bacteria</taxon>
        <taxon>Bacillati</taxon>
        <taxon>Bacillota</taxon>
        <taxon>Clostridia</taxon>
        <taxon>Eubacteriales</taxon>
        <taxon>Clostridiaceae</taxon>
        <taxon>Clostridium</taxon>
    </lineage>
</organism>
<dbReference type="Gene3D" id="1.10.1200.80">
    <property type="entry name" value="Putative flavin oxidoreducatase, domain 2"/>
    <property type="match status" value="1"/>
</dbReference>
<evidence type="ECO:0000256" key="2">
    <source>
        <dbReference type="ARBA" id="ARBA00002790"/>
    </source>
</evidence>
<comment type="catalytic activity">
    <reaction evidence="10">
        <text>a 5,6-dihydrouridine in tRNA + NADP(+) = a uridine in tRNA + NADPH + H(+)</text>
        <dbReference type="Rhea" id="RHEA:23624"/>
        <dbReference type="Rhea" id="RHEA-COMP:13339"/>
        <dbReference type="Rhea" id="RHEA-COMP:13887"/>
        <dbReference type="ChEBI" id="CHEBI:15378"/>
        <dbReference type="ChEBI" id="CHEBI:57783"/>
        <dbReference type="ChEBI" id="CHEBI:58349"/>
        <dbReference type="ChEBI" id="CHEBI:65315"/>
        <dbReference type="ChEBI" id="CHEBI:74443"/>
    </reaction>
</comment>
<evidence type="ECO:0000256" key="3">
    <source>
        <dbReference type="ARBA" id="ARBA00022555"/>
    </source>
</evidence>